<dbReference type="InterPro" id="IPR050099">
    <property type="entry name" value="SIS_GmhA/DiaA_subfam"/>
</dbReference>
<gene>
    <name evidence="2" type="primary">gmhA_1</name>
    <name evidence="2" type="ORF">CE91St55_31500</name>
</gene>
<dbReference type="GO" id="GO:0016853">
    <property type="term" value="F:isomerase activity"/>
    <property type="evidence" value="ECO:0007669"/>
    <property type="project" value="UniProtKB-KW"/>
</dbReference>
<dbReference type="PROSITE" id="PS51464">
    <property type="entry name" value="SIS"/>
    <property type="match status" value="1"/>
</dbReference>
<dbReference type="InterPro" id="IPR001347">
    <property type="entry name" value="SIS_dom"/>
</dbReference>
<dbReference type="EMBL" id="BQNJ01000001">
    <property type="protein sequence ID" value="GKH01169.1"/>
    <property type="molecule type" value="Genomic_DNA"/>
</dbReference>
<dbReference type="PANTHER" id="PTHR30390:SF6">
    <property type="entry name" value="DNAA INITIATOR-ASSOCIATING PROTEIN DIAA"/>
    <property type="match status" value="1"/>
</dbReference>
<feature type="domain" description="SIS" evidence="1">
    <location>
        <begin position="28"/>
        <end position="201"/>
    </location>
</feature>
<comment type="caution">
    <text evidence="2">The sequence shown here is derived from an EMBL/GenBank/DDBJ whole genome shotgun (WGS) entry which is preliminary data.</text>
</comment>
<dbReference type="InterPro" id="IPR046348">
    <property type="entry name" value="SIS_dom_sf"/>
</dbReference>
<dbReference type="SUPFAM" id="SSF53697">
    <property type="entry name" value="SIS domain"/>
    <property type="match status" value="1"/>
</dbReference>
<dbReference type="Proteomes" id="UP001055091">
    <property type="component" value="Unassembled WGS sequence"/>
</dbReference>
<proteinExistence type="predicted"/>
<name>A0AA37JHB8_9FIRM</name>
<keyword evidence="2" id="KW-0413">Isomerase</keyword>
<evidence type="ECO:0000259" key="1">
    <source>
        <dbReference type="PROSITE" id="PS51464"/>
    </source>
</evidence>
<dbReference type="RefSeq" id="WP_118042029.1">
    <property type="nucleotide sequence ID" value="NZ_BQNJ01000001.1"/>
</dbReference>
<dbReference type="Pfam" id="PF13580">
    <property type="entry name" value="SIS_2"/>
    <property type="match status" value="2"/>
</dbReference>
<dbReference type="AlphaFoldDB" id="A0AA37JHB8"/>
<reference evidence="2" key="1">
    <citation type="submission" date="2022-01" db="EMBL/GenBank/DDBJ databases">
        <title>Novel bile acid biosynthetic pathways are enriched in the microbiome of centenarians.</title>
        <authorList>
            <person name="Sato Y."/>
            <person name="Atarashi K."/>
            <person name="Plichta R.D."/>
            <person name="Arai Y."/>
            <person name="Sasajima S."/>
            <person name="Kearney M.S."/>
            <person name="Suda W."/>
            <person name="Takeshita K."/>
            <person name="Sasaki T."/>
            <person name="Okamoto S."/>
            <person name="Skelly N.A."/>
            <person name="Okamura Y."/>
            <person name="Vlamakis H."/>
            <person name="Li Y."/>
            <person name="Tanoue T."/>
            <person name="Takei H."/>
            <person name="Nittono H."/>
            <person name="Narushima S."/>
            <person name="Irie J."/>
            <person name="Itoh H."/>
            <person name="Moriya K."/>
            <person name="Sugiura Y."/>
            <person name="Suematsu M."/>
            <person name="Moritoki N."/>
            <person name="Shibata S."/>
            <person name="Littman R.D."/>
            <person name="Fischbach A.M."/>
            <person name="Uwamino Y."/>
            <person name="Inoue T."/>
            <person name="Honda A."/>
            <person name="Hattori M."/>
            <person name="Murai T."/>
            <person name="Xavier J.R."/>
            <person name="Hirose N."/>
            <person name="Honda K."/>
        </authorList>
    </citation>
    <scope>NUCLEOTIDE SEQUENCE</scope>
    <source>
        <strain evidence="2">CE91-St55</strain>
    </source>
</reference>
<evidence type="ECO:0000313" key="2">
    <source>
        <dbReference type="EMBL" id="GKH01169.1"/>
    </source>
</evidence>
<dbReference type="GO" id="GO:1901135">
    <property type="term" value="P:carbohydrate derivative metabolic process"/>
    <property type="evidence" value="ECO:0007669"/>
    <property type="project" value="InterPro"/>
</dbReference>
<organism evidence="2 3">
    <name type="scientific">Hungatella hathewayi</name>
    <dbReference type="NCBI Taxonomy" id="154046"/>
    <lineage>
        <taxon>Bacteria</taxon>
        <taxon>Bacillati</taxon>
        <taxon>Bacillota</taxon>
        <taxon>Clostridia</taxon>
        <taxon>Lachnospirales</taxon>
        <taxon>Lachnospiraceae</taxon>
        <taxon>Hungatella</taxon>
    </lineage>
</organism>
<evidence type="ECO:0000313" key="3">
    <source>
        <dbReference type="Proteomes" id="UP001055091"/>
    </source>
</evidence>
<dbReference type="Gene3D" id="3.40.50.10490">
    <property type="entry name" value="Glucose-6-phosphate isomerase like protein, domain 1"/>
    <property type="match status" value="1"/>
</dbReference>
<dbReference type="CDD" id="cd05006">
    <property type="entry name" value="SIS_GmhA"/>
    <property type="match status" value="1"/>
</dbReference>
<dbReference type="PANTHER" id="PTHR30390">
    <property type="entry name" value="SEDOHEPTULOSE 7-PHOSPHATE ISOMERASE / DNAA INITIATOR-ASSOCIATING FACTOR FOR REPLICATION INITIATION"/>
    <property type="match status" value="1"/>
</dbReference>
<accession>A0AA37JHB8</accession>
<sequence length="206" mass="22107">MDHLKRLMQRFPVLIDMEGELMRAYDLLEDAYSQGGKLLLCGNGGSAADCDHIVGELMKGFYKKRPLGSAEREGLGDLGDRLQEALPAISLTGHSALSTAFLNDVAPELVFAQQVYGYGRRGDILAAISTSGNSVNVVNAARVAKARGLSVISMTGKTGGVLKEISDVCLAVPAEVTADVQELHLPVYHTLCAMLEEHFFPDTDAK</sequence>
<protein>
    <submittedName>
        <fullName evidence="2">Phosphoheptose isomerase</fullName>
    </submittedName>
</protein>
<dbReference type="GO" id="GO:0097367">
    <property type="term" value="F:carbohydrate derivative binding"/>
    <property type="evidence" value="ECO:0007669"/>
    <property type="project" value="InterPro"/>
</dbReference>
<dbReference type="InterPro" id="IPR035461">
    <property type="entry name" value="GmhA/DiaA"/>
</dbReference>